<keyword evidence="2" id="KW-1133">Transmembrane helix</keyword>
<feature type="transmembrane region" description="Helical" evidence="2">
    <location>
        <begin position="20"/>
        <end position="40"/>
    </location>
</feature>
<comment type="caution">
    <text evidence="3">The sequence shown here is derived from an EMBL/GenBank/DDBJ whole genome shotgun (WGS) entry which is preliminary data.</text>
</comment>
<sequence length="278" mass="32058">MVQESGIHDKEVERLKIKYGFFKFLLGTFAISVLSLAINWQIQEKRLQFEIQTKESDYIAQFLEHGLDKELENRRDFAAYFVRLSPSEEARGRWKGYLEFIEDLLKKAREAERIIAKKDAELRIAAEKVALAQQQAEVARAEIERLSLSNADNKNVDKLKSQLSQSSKEAEESRKQLQELQGAVAEKRQVLASIRSKPIDTELTIRFTPVILHKNQKAGAVIGIGLYLSKVQKMCWKKSNMLNIRYIRLLIILFGLLMNVATAHMHFLYPHQDGELSR</sequence>
<evidence type="ECO:0000256" key="2">
    <source>
        <dbReference type="SAM" id="Phobius"/>
    </source>
</evidence>
<evidence type="ECO:0000256" key="1">
    <source>
        <dbReference type="SAM" id="Coils"/>
    </source>
</evidence>
<gene>
    <name evidence="3" type="ORF">SCABRO_01385</name>
</gene>
<dbReference type="EMBL" id="JRYO01000085">
    <property type="protein sequence ID" value="KHE92996.1"/>
    <property type="molecule type" value="Genomic_DNA"/>
</dbReference>
<keyword evidence="2" id="KW-0472">Membrane</keyword>
<evidence type="ECO:0000313" key="3">
    <source>
        <dbReference type="EMBL" id="KHE92996.1"/>
    </source>
</evidence>
<organism evidence="3 4">
    <name type="scientific">Candidatus Scalindua brodae</name>
    <dbReference type="NCBI Taxonomy" id="237368"/>
    <lineage>
        <taxon>Bacteria</taxon>
        <taxon>Pseudomonadati</taxon>
        <taxon>Planctomycetota</taxon>
        <taxon>Candidatus Brocadiia</taxon>
        <taxon>Candidatus Brocadiales</taxon>
        <taxon>Candidatus Scalinduaceae</taxon>
        <taxon>Candidatus Scalindua</taxon>
    </lineage>
</organism>
<keyword evidence="2" id="KW-0812">Transmembrane</keyword>
<keyword evidence="1" id="KW-0175">Coiled coil</keyword>
<dbReference type="AlphaFoldDB" id="A0A0B0ELX3"/>
<feature type="coiled-coil region" evidence="1">
    <location>
        <begin position="101"/>
        <end position="197"/>
    </location>
</feature>
<reference evidence="3 4" key="1">
    <citation type="submission" date="2014-10" db="EMBL/GenBank/DDBJ databases">
        <title>Draft genome of anammox bacterium scalindua brodae, obtained using differential coverage binning of sequence data from two enrichment reactors.</title>
        <authorList>
            <person name="Speth D.R."/>
            <person name="Russ L."/>
            <person name="Kartal B."/>
            <person name="Op den Camp H.J."/>
            <person name="Dutilh B.E."/>
            <person name="Jetten M.S."/>
        </authorList>
    </citation>
    <scope>NUCLEOTIDE SEQUENCE [LARGE SCALE GENOMIC DNA]</scope>
    <source>
        <strain evidence="3">RU1</strain>
    </source>
</reference>
<name>A0A0B0ELX3_9BACT</name>
<proteinExistence type="predicted"/>
<dbReference type="Proteomes" id="UP000030652">
    <property type="component" value="Unassembled WGS sequence"/>
</dbReference>
<accession>A0A0B0ELX3</accession>
<feature type="transmembrane region" description="Helical" evidence="2">
    <location>
        <begin position="246"/>
        <end position="269"/>
    </location>
</feature>
<dbReference type="eggNOG" id="COG1357">
    <property type="taxonomic scope" value="Bacteria"/>
</dbReference>
<protein>
    <submittedName>
        <fullName evidence="3">Uncharacterized protein</fullName>
    </submittedName>
</protein>
<evidence type="ECO:0000313" key="4">
    <source>
        <dbReference type="Proteomes" id="UP000030652"/>
    </source>
</evidence>